<protein>
    <submittedName>
        <fullName evidence="2">AAA family ATPase</fullName>
    </submittedName>
</protein>
<evidence type="ECO:0000259" key="1">
    <source>
        <dbReference type="Pfam" id="PF01695"/>
    </source>
</evidence>
<sequence length="294" mass="32758">MKYLDDYTDPCPQCARARYKIAARGDVAHAEICQGCFSVCPACQGQEYTYEINAQGYEVARQCGVCGALKRRIQAFNDARVPYLHRNATLEGFQTHYPRTQGASGEPIGNLPKVRFRLYNWARAFAPGERGYLLHGTVGTGKTHLLAGTIRHLTLEKGINARFIEFTHLLSAIKEGFDQGRGETAILGPLSEVPVLAIDELGKGRNTEWQLSIIDEIISKRYNAGLTTLFTTNYDVRESASNTLDVGSPDFRRLATAATLSERVGDRVFSRLHEMADFVHVDAPDYRRARAQGR</sequence>
<evidence type="ECO:0000313" key="2">
    <source>
        <dbReference type="EMBL" id="RAL23696.1"/>
    </source>
</evidence>
<dbReference type="EMBL" id="QHKO01000002">
    <property type="protein sequence ID" value="RAL23696.1"/>
    <property type="molecule type" value="Genomic_DNA"/>
</dbReference>
<comment type="caution">
    <text evidence="2">The sequence shown here is derived from an EMBL/GenBank/DDBJ whole genome shotgun (WGS) entry which is preliminary data.</text>
</comment>
<dbReference type="PANTHER" id="PTHR30050:SF4">
    <property type="entry name" value="ATP-BINDING PROTEIN RV3427C IN INSERTION SEQUENCE-RELATED"/>
    <property type="match status" value="1"/>
</dbReference>
<reference evidence="2 3" key="1">
    <citation type="submission" date="2018-05" db="EMBL/GenBank/DDBJ databases">
        <title>Lujinxingia marina gen. nov. sp. nov., a new facultative anaerobic member of the class Deltaproteobacteria, and proposal of Lujinxingaceae fam. nov.</title>
        <authorList>
            <person name="Li C.-M."/>
        </authorList>
    </citation>
    <scope>NUCLEOTIDE SEQUENCE [LARGE SCALE GENOMIC DNA]</scope>
    <source>
        <strain evidence="2 3">B210</strain>
    </source>
</reference>
<dbReference type="Proteomes" id="UP000249169">
    <property type="component" value="Unassembled WGS sequence"/>
</dbReference>
<gene>
    <name evidence="2" type="ORF">DL240_05935</name>
</gene>
<dbReference type="InterPro" id="IPR027417">
    <property type="entry name" value="P-loop_NTPase"/>
</dbReference>
<evidence type="ECO:0000313" key="3">
    <source>
        <dbReference type="Proteomes" id="UP000249169"/>
    </source>
</evidence>
<dbReference type="AlphaFoldDB" id="A0A328C8M0"/>
<dbReference type="OrthoDB" id="9770694at2"/>
<dbReference type="RefSeq" id="WP_111728954.1">
    <property type="nucleotide sequence ID" value="NZ_QHKO01000002.1"/>
</dbReference>
<dbReference type="InterPro" id="IPR002611">
    <property type="entry name" value="IstB_ATP-bd"/>
</dbReference>
<dbReference type="GO" id="GO:0005524">
    <property type="term" value="F:ATP binding"/>
    <property type="evidence" value="ECO:0007669"/>
    <property type="project" value="InterPro"/>
</dbReference>
<dbReference type="CDD" id="cd00009">
    <property type="entry name" value="AAA"/>
    <property type="match status" value="1"/>
</dbReference>
<dbReference type="PANTHER" id="PTHR30050">
    <property type="entry name" value="CHROMOSOMAL REPLICATION INITIATOR PROTEIN DNAA"/>
    <property type="match status" value="1"/>
</dbReference>
<feature type="domain" description="IstB-like ATP-binding" evidence="1">
    <location>
        <begin position="132"/>
        <end position="236"/>
    </location>
</feature>
<dbReference type="GO" id="GO:0006260">
    <property type="term" value="P:DNA replication"/>
    <property type="evidence" value="ECO:0007669"/>
    <property type="project" value="TreeGrafter"/>
</dbReference>
<organism evidence="2 3">
    <name type="scientific">Lujinxingia litoralis</name>
    <dbReference type="NCBI Taxonomy" id="2211119"/>
    <lineage>
        <taxon>Bacteria</taxon>
        <taxon>Deltaproteobacteria</taxon>
        <taxon>Bradymonadales</taxon>
        <taxon>Lujinxingiaceae</taxon>
        <taxon>Lujinxingia</taxon>
    </lineage>
</organism>
<accession>A0A328C8M0</accession>
<proteinExistence type="predicted"/>
<keyword evidence="3" id="KW-1185">Reference proteome</keyword>
<dbReference type="Pfam" id="PF01695">
    <property type="entry name" value="IstB_IS21"/>
    <property type="match status" value="1"/>
</dbReference>
<name>A0A328C8M0_9DELT</name>
<dbReference type="Gene3D" id="3.40.50.300">
    <property type="entry name" value="P-loop containing nucleotide triphosphate hydrolases"/>
    <property type="match status" value="1"/>
</dbReference>
<dbReference type="SUPFAM" id="SSF52540">
    <property type="entry name" value="P-loop containing nucleoside triphosphate hydrolases"/>
    <property type="match status" value="1"/>
</dbReference>